<accession>A0ABY5NMK7</accession>
<organism evidence="1 2">
    <name type="scientific">Microbacterium elymi</name>
    <dbReference type="NCBI Taxonomy" id="2909587"/>
    <lineage>
        <taxon>Bacteria</taxon>
        <taxon>Bacillati</taxon>
        <taxon>Actinomycetota</taxon>
        <taxon>Actinomycetes</taxon>
        <taxon>Micrococcales</taxon>
        <taxon>Microbacteriaceae</taxon>
        <taxon>Microbacterium</taxon>
    </lineage>
</organism>
<gene>
    <name evidence="1" type="ORF">L2X98_26125</name>
</gene>
<evidence type="ECO:0000313" key="2">
    <source>
        <dbReference type="Proteomes" id="UP001054811"/>
    </source>
</evidence>
<dbReference type="EMBL" id="CP091139">
    <property type="protein sequence ID" value="UUT36405.1"/>
    <property type="molecule type" value="Genomic_DNA"/>
</dbReference>
<evidence type="ECO:0000313" key="1">
    <source>
        <dbReference type="EMBL" id="UUT36405.1"/>
    </source>
</evidence>
<reference evidence="1" key="1">
    <citation type="submission" date="2022-01" db="EMBL/GenBank/DDBJ databases">
        <title>Microbacterium eymi and Microbacterium rhizovicinus sp. nov., isolated from the rhizospheric soil of Elymus tsukushiensis, a plant native to the Dokdo Islands, Republic of Korea.</title>
        <authorList>
            <person name="Hwang Y.J."/>
        </authorList>
    </citation>
    <scope>NUCLEOTIDE SEQUENCE</scope>
    <source>
        <strain evidence="1">KUDC0405</strain>
    </source>
</reference>
<name>A0ABY5NMK7_9MICO</name>
<protein>
    <recommendedName>
        <fullName evidence="3">RNA polymerase sigma-70 region 4 domain-containing protein</fullName>
    </recommendedName>
</protein>
<dbReference type="Proteomes" id="UP001054811">
    <property type="component" value="Chromosome"/>
</dbReference>
<dbReference type="RefSeq" id="WP_259613063.1">
    <property type="nucleotide sequence ID" value="NZ_CP091139.2"/>
</dbReference>
<evidence type="ECO:0008006" key="3">
    <source>
        <dbReference type="Google" id="ProtNLM"/>
    </source>
</evidence>
<sequence length="348" mass="37386">MNTTTTISDRNKLILDRYADGATLQEIATVVGLTREGVRLVVVKHGGADAEASRAARQAAREAVAAQASDEFLASFRDLASSLANQGLTRAETISRLAVLYPAMDVVVADDALKASGIVFDQNNDVDIFSNVALEAGVWFLLGSELRLKPDYAWAVVNLPQELLDELGAHLVEASVTPEELATILGIIGAAQRAALDDGTLTITGARYNELRGELLDAMGLTSAKGAKPWPPTRQTIQKRYDGWNDALESMGLATAAKGRQKGLLAFSEDDYTQAIVDFIADATESRTEQTFANYEKWVKQQAAAGTRRPSPASIRNFYGAWLPALRRAARAHSASGSVGMRPAALPR</sequence>
<keyword evidence="2" id="KW-1185">Reference proteome</keyword>
<proteinExistence type="predicted"/>